<dbReference type="Pfam" id="PF00990">
    <property type="entry name" value="GGDEF"/>
    <property type="match status" value="1"/>
</dbReference>
<keyword evidence="1" id="KW-0472">Membrane</keyword>
<dbReference type="Gene3D" id="3.30.70.270">
    <property type="match status" value="1"/>
</dbReference>
<name>A0ABN0Z4R1_9BACI</name>
<dbReference type="PANTHER" id="PTHR45138">
    <property type="entry name" value="REGULATORY COMPONENTS OF SENSORY TRANSDUCTION SYSTEM"/>
    <property type="match status" value="1"/>
</dbReference>
<feature type="transmembrane region" description="Helical" evidence="1">
    <location>
        <begin position="30"/>
        <end position="49"/>
    </location>
</feature>
<dbReference type="NCBIfam" id="TIGR00254">
    <property type="entry name" value="GGDEF"/>
    <property type="match status" value="1"/>
</dbReference>
<dbReference type="InterPro" id="IPR043128">
    <property type="entry name" value="Rev_trsase/Diguanyl_cyclase"/>
</dbReference>
<keyword evidence="1" id="KW-1133">Transmembrane helix</keyword>
<evidence type="ECO:0000259" key="2">
    <source>
        <dbReference type="PROSITE" id="PS50887"/>
    </source>
</evidence>
<dbReference type="PROSITE" id="PS50887">
    <property type="entry name" value="GGDEF"/>
    <property type="match status" value="1"/>
</dbReference>
<dbReference type="InterPro" id="IPR000160">
    <property type="entry name" value="GGDEF_dom"/>
</dbReference>
<reference evidence="3 4" key="1">
    <citation type="journal article" date="2019" name="Int. J. Syst. Evol. Microbiol.">
        <title>The Global Catalogue of Microorganisms (GCM) 10K type strain sequencing project: providing services to taxonomists for standard genome sequencing and annotation.</title>
        <authorList>
            <consortium name="The Broad Institute Genomics Platform"/>
            <consortium name="The Broad Institute Genome Sequencing Center for Infectious Disease"/>
            <person name="Wu L."/>
            <person name="Ma J."/>
        </authorList>
    </citation>
    <scope>NUCLEOTIDE SEQUENCE [LARGE SCALE GENOMIC DNA]</scope>
    <source>
        <strain evidence="3 4">JCM 12149</strain>
    </source>
</reference>
<dbReference type="CDD" id="cd01949">
    <property type="entry name" value="GGDEF"/>
    <property type="match status" value="1"/>
</dbReference>
<dbReference type="SUPFAM" id="SSF55073">
    <property type="entry name" value="Nucleotide cyclase"/>
    <property type="match status" value="1"/>
</dbReference>
<dbReference type="PANTHER" id="PTHR45138:SF9">
    <property type="entry name" value="DIGUANYLATE CYCLASE DGCM-RELATED"/>
    <property type="match status" value="1"/>
</dbReference>
<keyword evidence="1" id="KW-0812">Transmembrane</keyword>
<dbReference type="Proteomes" id="UP001501459">
    <property type="component" value="Unassembled WGS sequence"/>
</dbReference>
<dbReference type="InterPro" id="IPR050469">
    <property type="entry name" value="Diguanylate_Cyclase"/>
</dbReference>
<evidence type="ECO:0000313" key="3">
    <source>
        <dbReference type="EMBL" id="GAA0433394.1"/>
    </source>
</evidence>
<gene>
    <name evidence="3" type="ORF">GCM10008983_07540</name>
</gene>
<dbReference type="EMBL" id="BAAADM010000016">
    <property type="protein sequence ID" value="GAA0433394.1"/>
    <property type="molecule type" value="Genomic_DNA"/>
</dbReference>
<dbReference type="SMART" id="SM00267">
    <property type="entry name" value="GGDEF"/>
    <property type="match status" value="1"/>
</dbReference>
<protein>
    <recommendedName>
        <fullName evidence="2">GGDEF domain-containing protein</fullName>
    </recommendedName>
</protein>
<feature type="transmembrane region" description="Helical" evidence="1">
    <location>
        <begin position="7"/>
        <end position="24"/>
    </location>
</feature>
<keyword evidence="4" id="KW-1185">Reference proteome</keyword>
<dbReference type="InterPro" id="IPR029787">
    <property type="entry name" value="Nucleotide_cyclase"/>
</dbReference>
<evidence type="ECO:0000256" key="1">
    <source>
        <dbReference type="SAM" id="Phobius"/>
    </source>
</evidence>
<evidence type="ECO:0000313" key="4">
    <source>
        <dbReference type="Proteomes" id="UP001501459"/>
    </source>
</evidence>
<accession>A0ABN0Z4R1</accession>
<comment type="caution">
    <text evidence="3">The sequence shown here is derived from an EMBL/GenBank/DDBJ whole genome shotgun (WGS) entry which is preliminary data.</text>
</comment>
<organism evidence="3 4">
    <name type="scientific">Lentibacillus halophilus</name>
    <dbReference type="NCBI Taxonomy" id="295065"/>
    <lineage>
        <taxon>Bacteria</taxon>
        <taxon>Bacillati</taxon>
        <taxon>Bacillota</taxon>
        <taxon>Bacilli</taxon>
        <taxon>Bacillales</taxon>
        <taxon>Bacillaceae</taxon>
        <taxon>Lentibacillus</taxon>
    </lineage>
</organism>
<sequence length="216" mass="24332">MGYKGRITGIAFVAIILFTIRTVVKSHFGAAPHPIPLPAIIPIIIGWYLGKEYDKSVYRANRDSLTGLFNRRYVFEKIHKTILKTKKRNNTLAIILLDINNFKQINDSFGHETGDLILKSISKLLANSFTSKDIVSRWGGDEFLIISSFADQNDLNQKIAHFENALKNQDWEYQSLSVSIGKAISSSGADEFESLISKADANMYEVKTKCQAHTQF</sequence>
<feature type="domain" description="GGDEF" evidence="2">
    <location>
        <begin position="90"/>
        <end position="216"/>
    </location>
</feature>
<proteinExistence type="predicted"/>
<dbReference type="RefSeq" id="WP_343751281.1">
    <property type="nucleotide sequence ID" value="NZ_BAAADM010000016.1"/>
</dbReference>